<reference evidence="2" key="1">
    <citation type="journal article" date="2014" name="Int. J. Syst. Evol. Microbiol.">
        <title>Complete genome sequence of Corynebacterium casei LMG S-19264T (=DSM 44701T), isolated from a smear-ripened cheese.</title>
        <authorList>
            <consortium name="US DOE Joint Genome Institute (JGI-PGF)"/>
            <person name="Walter F."/>
            <person name="Albersmeier A."/>
            <person name="Kalinowski J."/>
            <person name="Ruckert C."/>
        </authorList>
    </citation>
    <scope>NUCLEOTIDE SEQUENCE</scope>
    <source>
        <strain evidence="2">JCM 4403</strain>
    </source>
</reference>
<proteinExistence type="predicted"/>
<gene>
    <name evidence="2" type="ORF">GCM10010280_61040</name>
</gene>
<dbReference type="EMBL" id="BMTU01000017">
    <property type="protein sequence ID" value="GGR04804.1"/>
    <property type="molecule type" value="Genomic_DNA"/>
</dbReference>
<comment type="caution">
    <text evidence="2">The sequence shown here is derived from an EMBL/GenBank/DDBJ whole genome shotgun (WGS) entry which is preliminary data.</text>
</comment>
<evidence type="ECO:0000256" key="1">
    <source>
        <dbReference type="SAM" id="Phobius"/>
    </source>
</evidence>
<feature type="transmembrane region" description="Helical" evidence="1">
    <location>
        <begin position="15"/>
        <end position="41"/>
    </location>
</feature>
<name>A0A918F642_9ACTN</name>
<keyword evidence="1" id="KW-0472">Membrane</keyword>
<organism evidence="2 3">
    <name type="scientific">Streptomyces pilosus</name>
    <dbReference type="NCBI Taxonomy" id="28893"/>
    <lineage>
        <taxon>Bacteria</taxon>
        <taxon>Bacillati</taxon>
        <taxon>Actinomycetota</taxon>
        <taxon>Actinomycetes</taxon>
        <taxon>Kitasatosporales</taxon>
        <taxon>Streptomycetaceae</taxon>
        <taxon>Streptomyces</taxon>
    </lineage>
</organism>
<sequence length="64" mass="6978">MTHEGSLKLLDTQTAALAGCAVLLTVVVVIAGKVIALGIALRRTRGPDRPEIIRALRDLFDRRR</sequence>
<protein>
    <submittedName>
        <fullName evidence="2">Uncharacterized protein</fullName>
    </submittedName>
</protein>
<dbReference type="AlphaFoldDB" id="A0A918F642"/>
<evidence type="ECO:0000313" key="3">
    <source>
        <dbReference type="Proteomes" id="UP000656732"/>
    </source>
</evidence>
<keyword evidence="3" id="KW-1185">Reference proteome</keyword>
<keyword evidence="1" id="KW-0812">Transmembrane</keyword>
<dbReference type="Proteomes" id="UP000656732">
    <property type="component" value="Unassembled WGS sequence"/>
</dbReference>
<keyword evidence="1" id="KW-1133">Transmembrane helix</keyword>
<reference evidence="2" key="2">
    <citation type="submission" date="2020-09" db="EMBL/GenBank/DDBJ databases">
        <authorList>
            <person name="Sun Q."/>
            <person name="Ohkuma M."/>
        </authorList>
    </citation>
    <scope>NUCLEOTIDE SEQUENCE</scope>
    <source>
        <strain evidence="2">JCM 4403</strain>
    </source>
</reference>
<accession>A0A918F642</accession>
<evidence type="ECO:0000313" key="2">
    <source>
        <dbReference type="EMBL" id="GGR04804.1"/>
    </source>
</evidence>